<reference evidence="3" key="1">
    <citation type="journal article" date="2017" name="Cell">
        <title>Insights into land plant evolution garnered from the Marchantia polymorpha genome.</title>
        <authorList>
            <person name="Bowman J.L."/>
            <person name="Kohchi T."/>
            <person name="Yamato K.T."/>
            <person name="Jenkins J."/>
            <person name="Shu S."/>
            <person name="Ishizaki K."/>
            <person name="Yamaoka S."/>
            <person name="Nishihama R."/>
            <person name="Nakamura Y."/>
            <person name="Berger F."/>
            <person name="Adam C."/>
            <person name="Aki S.S."/>
            <person name="Althoff F."/>
            <person name="Araki T."/>
            <person name="Arteaga-Vazquez M.A."/>
            <person name="Balasubrmanian S."/>
            <person name="Barry K."/>
            <person name="Bauer D."/>
            <person name="Boehm C.R."/>
            <person name="Briginshaw L."/>
            <person name="Caballero-Perez J."/>
            <person name="Catarino B."/>
            <person name="Chen F."/>
            <person name="Chiyoda S."/>
            <person name="Chovatia M."/>
            <person name="Davies K.M."/>
            <person name="Delmans M."/>
            <person name="Demura T."/>
            <person name="Dierschke T."/>
            <person name="Dolan L."/>
            <person name="Dorantes-Acosta A.E."/>
            <person name="Eklund D.M."/>
            <person name="Florent S.N."/>
            <person name="Flores-Sandoval E."/>
            <person name="Fujiyama A."/>
            <person name="Fukuzawa H."/>
            <person name="Galik B."/>
            <person name="Grimanelli D."/>
            <person name="Grimwood J."/>
            <person name="Grossniklaus U."/>
            <person name="Hamada T."/>
            <person name="Haseloff J."/>
            <person name="Hetherington A.J."/>
            <person name="Higo A."/>
            <person name="Hirakawa Y."/>
            <person name="Hundley H.N."/>
            <person name="Ikeda Y."/>
            <person name="Inoue K."/>
            <person name="Inoue S.I."/>
            <person name="Ishida S."/>
            <person name="Jia Q."/>
            <person name="Kakita M."/>
            <person name="Kanazawa T."/>
            <person name="Kawai Y."/>
            <person name="Kawashima T."/>
            <person name="Kennedy M."/>
            <person name="Kinose K."/>
            <person name="Kinoshita T."/>
            <person name="Kohara Y."/>
            <person name="Koide E."/>
            <person name="Komatsu K."/>
            <person name="Kopischke S."/>
            <person name="Kubo M."/>
            <person name="Kyozuka J."/>
            <person name="Lagercrantz U."/>
            <person name="Lin S.S."/>
            <person name="Lindquist E."/>
            <person name="Lipzen A.M."/>
            <person name="Lu C.W."/>
            <person name="De Luna E."/>
            <person name="Martienssen R.A."/>
            <person name="Minamino N."/>
            <person name="Mizutani M."/>
            <person name="Mizutani M."/>
            <person name="Mochizuki N."/>
            <person name="Monte I."/>
            <person name="Mosher R."/>
            <person name="Nagasaki H."/>
            <person name="Nakagami H."/>
            <person name="Naramoto S."/>
            <person name="Nishitani K."/>
            <person name="Ohtani M."/>
            <person name="Okamoto T."/>
            <person name="Okumura M."/>
            <person name="Phillips J."/>
            <person name="Pollak B."/>
            <person name="Reinders A."/>
            <person name="Rovekamp M."/>
            <person name="Sano R."/>
            <person name="Sawa S."/>
            <person name="Schmid M.W."/>
            <person name="Shirakawa M."/>
            <person name="Solano R."/>
            <person name="Spunde A."/>
            <person name="Suetsugu N."/>
            <person name="Sugano S."/>
            <person name="Sugiyama A."/>
            <person name="Sun R."/>
            <person name="Suzuki Y."/>
            <person name="Takenaka M."/>
            <person name="Takezawa D."/>
            <person name="Tomogane H."/>
            <person name="Tsuzuki M."/>
            <person name="Ueda T."/>
            <person name="Umeda M."/>
            <person name="Ward J.M."/>
            <person name="Watanabe Y."/>
            <person name="Yazaki K."/>
            <person name="Yokoyama R."/>
            <person name="Yoshitake Y."/>
            <person name="Yotsui I."/>
            <person name="Zachgo S."/>
            <person name="Schmutz J."/>
        </authorList>
    </citation>
    <scope>NUCLEOTIDE SEQUENCE [LARGE SCALE GENOMIC DNA]</scope>
    <source>
        <strain evidence="3">Tak-1</strain>
    </source>
</reference>
<feature type="compositionally biased region" description="Basic and acidic residues" evidence="1">
    <location>
        <begin position="2044"/>
        <end position="2091"/>
    </location>
</feature>
<feature type="compositionally biased region" description="Basic and acidic residues" evidence="1">
    <location>
        <begin position="2100"/>
        <end position="2113"/>
    </location>
</feature>
<organism evidence="2 3">
    <name type="scientific">Marchantia polymorpha</name>
    <name type="common">Common liverwort</name>
    <name type="synonym">Marchantia aquatica</name>
    <dbReference type="NCBI Taxonomy" id="3197"/>
    <lineage>
        <taxon>Eukaryota</taxon>
        <taxon>Viridiplantae</taxon>
        <taxon>Streptophyta</taxon>
        <taxon>Embryophyta</taxon>
        <taxon>Marchantiophyta</taxon>
        <taxon>Marchantiopsida</taxon>
        <taxon>Marchantiidae</taxon>
        <taxon>Marchantiales</taxon>
        <taxon>Marchantiaceae</taxon>
        <taxon>Marchantia</taxon>
    </lineage>
</organism>
<feature type="region of interest" description="Disordered" evidence="1">
    <location>
        <begin position="643"/>
        <end position="697"/>
    </location>
</feature>
<sequence length="2257" mass="247519">MEAEVEGRVKPLPYKVRSVSRESAAQKAAHVLDPDLRTHWSTSTNTKEWLVLELEESCLLSHIRIHNKSVLEWEISIGLRFKPDTYLKVRPRCEAPRRAETYHIGLQPCCFVRIACLRGNPIAIFHIQLMGIPVPGLEPELQPVVDQVLPHIIAHIRDPHDIYLQLLQDISSRLAAFLPHLEGELAVSNEAMETSIRFFAMLVGPFYPILTVLGGRENDKSGSSGMEADTAKSNQATVFTVSSNFQAPPKRVRSPGLSQQPAGHALALRPDAVLLLLRVAYKDTCLGNVCRKVARILRRLSGSAPSGDNSLSVGESAVASSGSTVTGFDDGSGNSEATAMASFLFDYSSIFGEEFRPYDDDGLEINHLGILDVAAVEEGFLHVLYACASQPVMCRRLADSKSDLIPVLPFIQAMLPALRPLPSLAADADQVDETFWQWQAPTVQRAVTQVVALSSSPSYRPLIDACAGYLSSYSPAHEKAACVLIDLCAGPLAPWLSMVVAKVDLAIELLEDLLGIIQAGQQDTSYARAALVYLMLGLSGNVDDVLSQYKDVKHHVLFLVEMLEPFLIPAISPMKSTIAFGDVSAVLLEKQEQTCALALDLLHTAIKKPAVLPAMEAEWRRGHVTPSVLLSILAPHIPLPPGIDLRRSSGERSSFHASEPVQESNGTVGTETVTKFGTTEDEGTSKGEVSADGITKSDLTEDPSLLFAPVELRSVTLPSVASRFEGTSPDSQKVMNFSSKVDAKLVDLKGSSVESKLVLDPVNAEDYFNLQAEYLQLVKSQERELRAMEFVRFAMELHSRRDASKESHQAAIDALLLAAECHLNPFFMVPSTVYQQQVVRFRKLNDLVHLTDSNNTDRRIQDKDRTGLEVVLWLEEERDKAVLRILLEAAEWDSSVENLFTEGSTDSDYNSETSCGVHIYKEDAQAEDAITLVREHQGLLCAFLIHQLRRERHNMYEVLLQGLLIILDSATRLSSPPEEIIEVILQCAERLNNSLILYYSQVRDGTVAPEAAVAYGIRRQWALLRRLVLVASGGRSNEYDDELAAPRGCVLQTALIPAWAWMSKIPDFSSSAFPLVRYVGWMALSRYAKFYKETGLPLVSDMQQLTSLLLVYSDELSSVSGWKLRKTKEEDVMIEAAYRVATSDGQNLDRGSNSDPSDQIDPGGLVKALYPELDLVFPQLRTQFSQFANAMLESVCQLLKAVPSSSIPDLLSWFSEVCSEPFPPSVKGYGLANVKYVIVYLLEVIVVEHMEAIVPELPRMLEVLLSLCSSSYSDVPLLESVLAVLKPIISHATSTVATVEDYSPSLGPGATFESLCFDAMTERLKAVTDGKESESRSTSALLLFLAGSLLSDLSVGRRIELINSFTGWVNFTATNSTTVYHNYLRAFQKILEECCLLLQNLVGEANFVLSDEKPPARKTATQALFALTAPAFSTPTSTQLGTPVCLESGADNEDVEAENGIPEDEGAVSLLDNQDDPAVLGEVDNETTPEDGQGSVDDGLTSQDLDMKSNLYGSSAEIQEFKQKCTDLALALGAALEVCWRIHPILCRKVAELAAKCIYFSSFEETHGQSCRDGVTAEKDDYLLTTTLGAVSDPLEVLAQKAKYFQEAHCWQVATVTMDFLLSLPTASSAAGALKGICAALQYQCTHAPRVAWRLQTSKWLVKALPLAEKESLSSASIPLIELLCVMLEHSEPEQRLGALQQLGKLIKTDLDYISSRDMIADDFLNRQSQESVTQKSFAHVLVASTWERVTSTAACDPSLGLRKEALELLLKFVTLAEPTQLQSFLRSSDAVLPALTSSAASMNSGPLTRLGLMVLSRSCLYSSPSDISTIPAKVWNSIELMANAKAGGVFAEAERSICQALLQLREHGEAEKQALRDVLSGKVEKQSSPSNFAPVREAVLEVLARLSAVWSKEDSIAAASEELAKEVKEAEIELELLSQEKSPLKTDGSENLRERGSLGTSGSISGILQGDPKERLKQLKTQIMAEEHAKTYAAIAARREKQRIARRDRQLALEKAAIREIELLQEFDRERAAEAERDIERQRTLEKERAKTREMRHNLELEAERRSQREFQREMEQRESGAMRSSRREFASATTPSSRPRERYRERERESGRTGQDGGTTPRPSAAGGGAMRESGTTPPATPTAAASTPTAGGGNSRSSYNSGGFAQGGRDRDDRGGYEESTVEGNGSRGEMGGDGNNNFGDVEGGGSGLEAGSAGNLASGHRQSGPRTTRPTRQIVERRERDGRREGKWERKQT</sequence>
<feature type="compositionally biased region" description="Polar residues" evidence="1">
    <location>
        <begin position="655"/>
        <end position="677"/>
    </location>
</feature>
<dbReference type="Gramene" id="Mp5g13240.1">
    <property type="protein sequence ID" value="Mp5g13240.1.cds"/>
    <property type="gene ID" value="Mp5g13240"/>
</dbReference>
<evidence type="ECO:0008006" key="4">
    <source>
        <dbReference type="Google" id="ProtNLM"/>
    </source>
</evidence>
<dbReference type="SUPFAM" id="SSF48371">
    <property type="entry name" value="ARM repeat"/>
    <property type="match status" value="1"/>
</dbReference>
<dbReference type="SUPFAM" id="SSF49785">
    <property type="entry name" value="Galactose-binding domain-like"/>
    <property type="match status" value="1"/>
</dbReference>
<protein>
    <recommendedName>
        <fullName evidence="4">DNA-repair protein Xrcc1 N-terminal domain-containing protein</fullName>
    </recommendedName>
</protein>
<dbReference type="Proteomes" id="UP000244005">
    <property type="component" value="Unassembled WGS sequence"/>
</dbReference>
<feature type="compositionally biased region" description="Polar residues" evidence="1">
    <location>
        <begin position="2224"/>
        <end position="2235"/>
    </location>
</feature>
<dbReference type="Gene3D" id="2.60.120.260">
    <property type="entry name" value="Galactose-binding domain-like"/>
    <property type="match status" value="1"/>
</dbReference>
<feature type="compositionally biased region" description="Low complexity" evidence="1">
    <location>
        <begin position="2213"/>
        <end position="2223"/>
    </location>
</feature>
<dbReference type="EMBL" id="KZ772704">
    <property type="protein sequence ID" value="PTQ41812.1"/>
    <property type="molecule type" value="Genomic_DNA"/>
</dbReference>
<dbReference type="PANTHER" id="PTHR35833:SF1">
    <property type="entry name" value="GALACTOSE-BINDING DOMAIN-CONTAINING PROTEIN"/>
    <property type="match status" value="1"/>
</dbReference>
<evidence type="ECO:0000256" key="1">
    <source>
        <dbReference type="SAM" id="MobiDB-lite"/>
    </source>
</evidence>
<dbReference type="InterPro" id="IPR016024">
    <property type="entry name" value="ARM-type_fold"/>
</dbReference>
<feature type="compositionally biased region" description="Low complexity" evidence="1">
    <location>
        <begin position="2136"/>
        <end position="2166"/>
    </location>
</feature>
<feature type="compositionally biased region" description="Gly residues" evidence="1">
    <location>
        <begin position="2189"/>
        <end position="2198"/>
    </location>
</feature>
<feature type="compositionally biased region" description="Low complexity" evidence="1">
    <location>
        <begin position="1958"/>
        <end position="1969"/>
    </location>
</feature>
<feature type="compositionally biased region" description="Basic and acidic residues" evidence="1">
    <location>
        <begin position="2171"/>
        <end position="2180"/>
    </location>
</feature>
<proteinExistence type="predicted"/>
<evidence type="ECO:0000313" key="2">
    <source>
        <dbReference type="EMBL" id="PTQ41812.1"/>
    </source>
</evidence>
<feature type="region of interest" description="Disordered" evidence="1">
    <location>
        <begin position="2044"/>
        <end position="2257"/>
    </location>
</feature>
<name>A0A2R6X6S9_MARPO</name>
<dbReference type="InterPro" id="IPR008979">
    <property type="entry name" value="Galactose-bd-like_sf"/>
</dbReference>
<feature type="compositionally biased region" description="Basic and acidic residues" evidence="1">
    <location>
        <begin position="1944"/>
        <end position="1957"/>
    </location>
</feature>
<gene>
    <name evidence="2" type="ORF">MARPO_0032s0018</name>
</gene>
<feature type="compositionally biased region" description="Basic and acidic residues" evidence="1">
    <location>
        <begin position="2238"/>
        <end position="2257"/>
    </location>
</feature>
<accession>A0A2R6X6S9</accession>
<feature type="region of interest" description="Disordered" evidence="1">
    <location>
        <begin position="1944"/>
        <end position="1972"/>
    </location>
</feature>
<evidence type="ECO:0000313" key="3">
    <source>
        <dbReference type="Proteomes" id="UP000244005"/>
    </source>
</evidence>
<keyword evidence="3" id="KW-1185">Reference proteome</keyword>
<feature type="compositionally biased region" description="Basic and acidic residues" evidence="1">
    <location>
        <begin position="644"/>
        <end position="654"/>
    </location>
</feature>
<dbReference type="PANTHER" id="PTHR35833">
    <property type="entry name" value="GALACTOSE-BINDING DOMAIN-LIKE, ARMADILLO-TYPE FOLD PROTEIN-RELATED"/>
    <property type="match status" value="1"/>
</dbReference>
<dbReference type="OMA" id="FACASQP"/>
<dbReference type="OrthoDB" id="1739806at2759"/>
<feature type="region of interest" description="Disordered" evidence="1">
    <location>
        <begin position="1482"/>
        <end position="1502"/>
    </location>
</feature>